<name>A0A1F7HDS7_9BACT</name>
<dbReference type="SUPFAM" id="SSF48019">
    <property type="entry name" value="post-AAA+ oligomerization domain-like"/>
    <property type="match status" value="1"/>
</dbReference>
<reference evidence="1 2" key="1">
    <citation type="journal article" date="2016" name="Nat. Commun.">
        <title>Thousands of microbial genomes shed light on interconnected biogeochemical processes in an aquifer system.</title>
        <authorList>
            <person name="Anantharaman K."/>
            <person name="Brown C.T."/>
            <person name="Hug L.A."/>
            <person name="Sharon I."/>
            <person name="Castelle C.J."/>
            <person name="Probst A.J."/>
            <person name="Thomas B.C."/>
            <person name="Singh A."/>
            <person name="Wilkins M.J."/>
            <person name="Karaoz U."/>
            <person name="Brodie E.L."/>
            <person name="Williams K.H."/>
            <person name="Hubbard S.S."/>
            <person name="Banfield J.F."/>
        </authorList>
    </citation>
    <scope>NUCLEOTIDE SEQUENCE [LARGE SCALE GENOMIC DNA]</scope>
</reference>
<dbReference type="InterPro" id="IPR008921">
    <property type="entry name" value="DNA_pol3_clamp-load_cplx_C"/>
</dbReference>
<organism evidence="1 2">
    <name type="scientific">Candidatus Roizmanbacteria bacterium RIFCSPHIGHO2_02_FULL_40_9</name>
    <dbReference type="NCBI Taxonomy" id="1802042"/>
    <lineage>
        <taxon>Bacteria</taxon>
        <taxon>Candidatus Roizmaniibacteriota</taxon>
    </lineage>
</organism>
<dbReference type="EMBL" id="MFZS01000017">
    <property type="protein sequence ID" value="OGK29144.1"/>
    <property type="molecule type" value="Genomic_DNA"/>
</dbReference>
<dbReference type="GO" id="GO:0003677">
    <property type="term" value="F:DNA binding"/>
    <property type="evidence" value="ECO:0007669"/>
    <property type="project" value="InterPro"/>
</dbReference>
<sequence length="223" mass="26141">MLTIFGGNNTSEARKKLIEYRETLIAENYEVYDLHTDVKELPKKIEETSSLFTTKRAFFIENVLSKKVNRDVLKEIKTDNQTQIVIWDESIAARDIKKYFAKAKIISVDLPETIWKLLDIIASGKKIQTINILKKLADSVDEQMILYMVQRRAKELILAKKNMLDPKLQSWQRSKLQQQALSWNEETLFQFYDKLFDIEKGVKTSKLIYSITQALEVVFCFYL</sequence>
<dbReference type="Proteomes" id="UP000177027">
    <property type="component" value="Unassembled WGS sequence"/>
</dbReference>
<comment type="caution">
    <text evidence="1">The sequence shown here is derived from an EMBL/GenBank/DDBJ whole genome shotgun (WGS) entry which is preliminary data.</text>
</comment>
<gene>
    <name evidence="1" type="ORF">A3D06_00755</name>
</gene>
<dbReference type="AlphaFoldDB" id="A0A1F7HDS7"/>
<proteinExistence type="predicted"/>
<protein>
    <recommendedName>
        <fullName evidence="3">DNA polymerase III delta N-terminal domain-containing protein</fullName>
    </recommendedName>
</protein>
<evidence type="ECO:0000313" key="2">
    <source>
        <dbReference type="Proteomes" id="UP000177027"/>
    </source>
</evidence>
<dbReference type="Gene3D" id="1.20.272.10">
    <property type="match status" value="1"/>
</dbReference>
<accession>A0A1F7HDS7</accession>
<evidence type="ECO:0008006" key="3">
    <source>
        <dbReference type="Google" id="ProtNLM"/>
    </source>
</evidence>
<evidence type="ECO:0000313" key="1">
    <source>
        <dbReference type="EMBL" id="OGK29144.1"/>
    </source>
</evidence>
<dbReference type="GO" id="GO:0006260">
    <property type="term" value="P:DNA replication"/>
    <property type="evidence" value="ECO:0007669"/>
    <property type="project" value="InterPro"/>
</dbReference>